<dbReference type="RefSeq" id="YP_009605094.1">
    <property type="nucleotide sequence ID" value="NC_041971.1"/>
</dbReference>
<evidence type="ECO:0000313" key="1">
    <source>
        <dbReference type="EMBL" id="AEK10015.1"/>
    </source>
</evidence>
<accession>G1D5G6</accession>
<dbReference type="EMBL" id="JF937105">
    <property type="protein sequence ID" value="AEK10015.1"/>
    <property type="molecule type" value="Genomic_DNA"/>
</dbReference>
<proteinExistence type="predicted"/>
<organism evidence="1 2">
    <name type="scientific">Mycobacterium phage Rey</name>
    <dbReference type="NCBI Taxonomy" id="1034115"/>
    <lineage>
        <taxon>Viruses</taxon>
        <taxon>Duplodnaviria</taxon>
        <taxon>Heunggongvirae</taxon>
        <taxon>Uroviricota</taxon>
        <taxon>Caudoviricetes</taxon>
        <taxon>Vilmaviridae</taxon>
        <taxon>Mclasvirinae</taxon>
        <taxon>Reyvirus</taxon>
        <taxon>Reyvirus rey</taxon>
    </lineage>
</organism>
<sequence length="47" mass="5098">MGMQDKVEEQSEAWQPRAVTMIVCELVDGSGNTGECDVPRQGEASEV</sequence>
<dbReference type="GeneID" id="40081019"/>
<name>G1D5G6_9CAUD</name>
<keyword evidence="2" id="KW-1185">Reference proteome</keyword>
<gene>
    <name evidence="1" type="primary">107</name>
    <name evidence="1" type="ORF">PBI_REY_107</name>
</gene>
<protein>
    <submittedName>
        <fullName evidence="1">Uncharacterized protein</fullName>
    </submittedName>
</protein>
<dbReference type="KEGG" id="vg:40081019"/>
<dbReference type="Proteomes" id="UP000008418">
    <property type="component" value="Segment"/>
</dbReference>
<evidence type="ECO:0000313" key="2">
    <source>
        <dbReference type="Proteomes" id="UP000008418"/>
    </source>
</evidence>
<reference evidence="1 2" key="1">
    <citation type="journal article" date="2011" name="PLoS ONE">
        <title>Cluster K Mycobacteriophages: Insights into the Evolutionary Origins of Mycobacteriophage TM4.</title>
        <authorList>
            <person name="Pope W.H."/>
            <person name="Ferreira C.M."/>
            <person name="Jacobs-Sera D."/>
            <person name="Benjamin R.C."/>
            <person name="Davis A.J."/>
            <person name="Dejong R.J."/>
            <person name="Elgin S.C."/>
            <person name="Guilfoile F.R."/>
            <person name="Forsyth M.H."/>
            <person name="Harris A.D."/>
            <person name="Harvey S.E."/>
            <person name="Hughes L.E."/>
            <person name="Hynes P.M."/>
            <person name="Jackson A.S."/>
            <person name="Jalal M.D."/>
            <person name="Macmurray E.A."/>
            <person name="Manley C.M."/>
            <person name="McDonough M.J."/>
            <person name="Mosier J.L."/>
            <person name="Osterbann L.J."/>
            <person name="Rabinowitz H.S."/>
            <person name="Rhyan C.N."/>
            <person name="Russell D.A."/>
            <person name="Saha M.S."/>
            <person name="Shaffer C.D."/>
            <person name="Simon S.E."/>
            <person name="Sims E.F."/>
            <person name="Tovar I.G."/>
            <person name="Weisser E.G."/>
            <person name="Wertz J.T."/>
            <person name="Weston-Hafer K.A."/>
            <person name="Williamson K.E."/>
            <person name="Zhang B."/>
            <person name="Cresawn S.G."/>
            <person name="Jain P."/>
            <person name="Piuri M."/>
            <person name="Jacobs W.R.Jr."/>
            <person name="Hendrix R.W."/>
            <person name="Hatfull G.F."/>
        </authorList>
    </citation>
    <scope>NUCLEOTIDE SEQUENCE [LARGE SCALE GENOMIC DNA]</scope>
    <source>
        <strain evidence="1">Rey</strain>
    </source>
</reference>